<dbReference type="SUPFAM" id="SSF46689">
    <property type="entry name" value="Homeodomain-like"/>
    <property type="match status" value="1"/>
</dbReference>
<evidence type="ECO:0000256" key="1">
    <source>
        <dbReference type="ARBA" id="ARBA00023125"/>
    </source>
</evidence>
<evidence type="ECO:0000259" key="4">
    <source>
        <dbReference type="PROSITE" id="PS50977"/>
    </source>
</evidence>
<protein>
    <submittedName>
        <fullName evidence="5">TetR family transcriptional regulator C-terminal domain-containing protein</fullName>
    </submittedName>
</protein>
<dbReference type="Pfam" id="PF08362">
    <property type="entry name" value="TetR_C_3"/>
    <property type="match status" value="1"/>
</dbReference>
<dbReference type="InterPro" id="IPR036271">
    <property type="entry name" value="Tet_transcr_reg_TetR-rel_C_sf"/>
</dbReference>
<dbReference type="SUPFAM" id="SSF48498">
    <property type="entry name" value="Tetracyclin repressor-like, C-terminal domain"/>
    <property type="match status" value="1"/>
</dbReference>
<reference evidence="5 6" key="1">
    <citation type="submission" date="2024-09" db="EMBL/GenBank/DDBJ databases">
        <authorList>
            <person name="Sun Q."/>
            <person name="Mori K."/>
        </authorList>
    </citation>
    <scope>NUCLEOTIDE SEQUENCE [LARGE SCALE GENOMIC DNA]</scope>
    <source>
        <strain evidence="5 6">ATCC 51285</strain>
    </source>
</reference>
<evidence type="ECO:0000256" key="2">
    <source>
        <dbReference type="PROSITE-ProRule" id="PRU00335"/>
    </source>
</evidence>
<organism evidence="5 6">
    <name type="scientific">Balneatrix alpica</name>
    <dbReference type="NCBI Taxonomy" id="75684"/>
    <lineage>
        <taxon>Bacteria</taxon>
        <taxon>Pseudomonadati</taxon>
        <taxon>Pseudomonadota</taxon>
        <taxon>Gammaproteobacteria</taxon>
        <taxon>Oceanospirillales</taxon>
        <taxon>Balneatrichaceae</taxon>
        <taxon>Balneatrix</taxon>
    </lineage>
</organism>
<keyword evidence="6" id="KW-1185">Reference proteome</keyword>
<dbReference type="Gene3D" id="1.10.10.60">
    <property type="entry name" value="Homeodomain-like"/>
    <property type="match status" value="1"/>
</dbReference>
<dbReference type="Pfam" id="PF00440">
    <property type="entry name" value="TetR_N"/>
    <property type="match status" value="1"/>
</dbReference>
<dbReference type="PANTHER" id="PTHR30328:SF54">
    <property type="entry name" value="HTH-TYPE TRANSCRIPTIONAL REPRESSOR SCO4008"/>
    <property type="match status" value="1"/>
</dbReference>
<dbReference type="InterPro" id="IPR050109">
    <property type="entry name" value="HTH-type_TetR-like_transc_reg"/>
</dbReference>
<dbReference type="PROSITE" id="PS50977">
    <property type="entry name" value="HTH_TETR_2"/>
    <property type="match status" value="1"/>
</dbReference>
<accession>A0ABV5ZGV9</accession>
<dbReference type="InterPro" id="IPR009057">
    <property type="entry name" value="Homeodomain-like_sf"/>
</dbReference>
<dbReference type="InterPro" id="IPR001647">
    <property type="entry name" value="HTH_TetR"/>
</dbReference>
<proteinExistence type="predicted"/>
<gene>
    <name evidence="5" type="ORF">ACFFLH_13350</name>
</gene>
<evidence type="ECO:0000313" key="6">
    <source>
        <dbReference type="Proteomes" id="UP001589628"/>
    </source>
</evidence>
<dbReference type="Gene3D" id="1.10.357.10">
    <property type="entry name" value="Tetracycline Repressor, domain 2"/>
    <property type="match status" value="1"/>
</dbReference>
<sequence>MPPVSSNKDAKPGRATPKRVASLTEQKDRPQRRSRSRELNEQKILTAAEYVFARFGYNGASVEAIAERAGLSKQNMLYYFPSKEQLYLSVLEHILNLWLEKMALLEQKGKTPAAMLENYIRGKIELSRLHPDGSKVFANEIINGAPHLRGYLQEHLIPQLQEDVALVNSWIATGEMDALSAEHLFFMIWAATQTYADFAIQIQLALGKEELDDAVFQQAGDFLTQLILKGTGLSKA</sequence>
<name>A0ABV5ZGV9_9GAMM</name>
<keyword evidence="1 2" id="KW-0238">DNA-binding</keyword>
<evidence type="ECO:0000313" key="5">
    <source>
        <dbReference type="EMBL" id="MFB9887401.1"/>
    </source>
</evidence>
<dbReference type="RefSeq" id="WP_245593701.1">
    <property type="nucleotide sequence ID" value="NZ_JBHLZN010000004.1"/>
</dbReference>
<comment type="caution">
    <text evidence="5">The sequence shown here is derived from an EMBL/GenBank/DDBJ whole genome shotgun (WGS) entry which is preliminary data.</text>
</comment>
<evidence type="ECO:0000256" key="3">
    <source>
        <dbReference type="SAM" id="MobiDB-lite"/>
    </source>
</evidence>
<dbReference type="Proteomes" id="UP001589628">
    <property type="component" value="Unassembled WGS sequence"/>
</dbReference>
<feature type="region of interest" description="Disordered" evidence="3">
    <location>
        <begin position="1"/>
        <end position="38"/>
    </location>
</feature>
<dbReference type="PRINTS" id="PR00455">
    <property type="entry name" value="HTHTETR"/>
</dbReference>
<feature type="DNA-binding region" description="H-T-H motif" evidence="2">
    <location>
        <begin position="61"/>
        <end position="80"/>
    </location>
</feature>
<dbReference type="EMBL" id="JBHLZN010000004">
    <property type="protein sequence ID" value="MFB9887401.1"/>
    <property type="molecule type" value="Genomic_DNA"/>
</dbReference>
<feature type="compositionally biased region" description="Basic and acidic residues" evidence="3">
    <location>
        <begin position="25"/>
        <end position="38"/>
    </location>
</feature>
<feature type="domain" description="HTH tetR-type" evidence="4">
    <location>
        <begin position="38"/>
        <end position="98"/>
    </location>
</feature>
<dbReference type="PANTHER" id="PTHR30328">
    <property type="entry name" value="TRANSCRIPTIONAL REPRESSOR"/>
    <property type="match status" value="1"/>
</dbReference>
<dbReference type="InterPro" id="IPR013573">
    <property type="entry name" value="Tscrpt_reg_YcdC_C"/>
</dbReference>